<dbReference type="AlphaFoldDB" id="F0ZRE9"/>
<feature type="transmembrane region" description="Helical" evidence="1">
    <location>
        <begin position="132"/>
        <end position="150"/>
    </location>
</feature>
<organism evidence="3 4">
    <name type="scientific">Dictyostelium purpureum</name>
    <name type="common">Slime mold</name>
    <dbReference type="NCBI Taxonomy" id="5786"/>
    <lineage>
        <taxon>Eukaryota</taxon>
        <taxon>Amoebozoa</taxon>
        <taxon>Evosea</taxon>
        <taxon>Eumycetozoa</taxon>
        <taxon>Dictyostelia</taxon>
        <taxon>Dictyosteliales</taxon>
        <taxon>Dictyosteliaceae</taxon>
        <taxon>Dictyostelium</taxon>
    </lineage>
</organism>
<feature type="chain" id="PRO_5003265345" description="Transmembrane protein" evidence="2">
    <location>
        <begin position="24"/>
        <end position="172"/>
    </location>
</feature>
<proteinExistence type="predicted"/>
<reference evidence="4" key="1">
    <citation type="journal article" date="2011" name="Genome Biol.">
        <title>Comparative genomics of the social amoebae Dictyostelium discoideum and Dictyostelium purpureum.</title>
        <authorList>
            <consortium name="US DOE Joint Genome Institute (JGI-PGF)"/>
            <person name="Sucgang R."/>
            <person name="Kuo A."/>
            <person name="Tian X."/>
            <person name="Salerno W."/>
            <person name="Parikh A."/>
            <person name="Feasley C.L."/>
            <person name="Dalin E."/>
            <person name="Tu H."/>
            <person name="Huang E."/>
            <person name="Barry K."/>
            <person name="Lindquist E."/>
            <person name="Shapiro H."/>
            <person name="Bruce D."/>
            <person name="Schmutz J."/>
            <person name="Salamov A."/>
            <person name="Fey P."/>
            <person name="Gaudet P."/>
            <person name="Anjard C."/>
            <person name="Babu M.M."/>
            <person name="Basu S."/>
            <person name="Bushmanova Y."/>
            <person name="van der Wel H."/>
            <person name="Katoh-Kurasawa M."/>
            <person name="Dinh C."/>
            <person name="Coutinho P.M."/>
            <person name="Saito T."/>
            <person name="Elias M."/>
            <person name="Schaap P."/>
            <person name="Kay R.R."/>
            <person name="Henrissat B."/>
            <person name="Eichinger L."/>
            <person name="Rivero F."/>
            <person name="Putnam N.H."/>
            <person name="West C.M."/>
            <person name="Loomis W.F."/>
            <person name="Chisholm R.L."/>
            <person name="Shaulsky G."/>
            <person name="Strassmann J.E."/>
            <person name="Queller D.C."/>
            <person name="Kuspa A."/>
            <person name="Grigoriev I.V."/>
        </authorList>
    </citation>
    <scope>NUCLEOTIDE SEQUENCE [LARGE SCALE GENOMIC DNA]</scope>
    <source>
        <strain evidence="4">QSDP1</strain>
    </source>
</reference>
<protein>
    <recommendedName>
        <fullName evidence="5">Transmembrane protein</fullName>
    </recommendedName>
</protein>
<evidence type="ECO:0000256" key="1">
    <source>
        <dbReference type="SAM" id="Phobius"/>
    </source>
</evidence>
<keyword evidence="2" id="KW-0732">Signal</keyword>
<evidence type="ECO:0000313" key="3">
    <source>
        <dbReference type="EMBL" id="EGC33479.1"/>
    </source>
</evidence>
<dbReference type="InParanoid" id="F0ZRE9"/>
<dbReference type="eggNOG" id="ENOG502RIQ2">
    <property type="taxonomic scope" value="Eukaryota"/>
</dbReference>
<dbReference type="Proteomes" id="UP000001064">
    <property type="component" value="Unassembled WGS sequence"/>
</dbReference>
<evidence type="ECO:0000256" key="2">
    <source>
        <dbReference type="SAM" id="SignalP"/>
    </source>
</evidence>
<dbReference type="KEGG" id="dpp:DICPUDRAFT_98548"/>
<keyword evidence="1" id="KW-0472">Membrane</keyword>
<keyword evidence="1" id="KW-1133">Transmembrane helix</keyword>
<keyword evidence="1" id="KW-0812">Transmembrane</keyword>
<dbReference type="RefSeq" id="XP_003290002.1">
    <property type="nucleotide sequence ID" value="XM_003289954.1"/>
</dbReference>
<gene>
    <name evidence="3" type="ORF">DICPUDRAFT_98548</name>
</gene>
<keyword evidence="4" id="KW-1185">Reference proteome</keyword>
<evidence type="ECO:0000313" key="4">
    <source>
        <dbReference type="Proteomes" id="UP000001064"/>
    </source>
</evidence>
<sequence>MKSRIKYFLIFLIISLAIQNVFAETNLNNINNIENLKTNKINKDINGNIEEPKIQQQKQQQLIISNSGAGSNDNQISEELLIEVDEYQSNSKIKKETKLLNSKRNSELESNRANNNQLSDKTNQQKTLAFDILYFEVGILVVFVFSIYFINQRKKKILNENNEKLSKYLNKV</sequence>
<accession>F0ZRE9</accession>
<feature type="signal peptide" evidence="2">
    <location>
        <begin position="1"/>
        <end position="23"/>
    </location>
</feature>
<evidence type="ECO:0008006" key="5">
    <source>
        <dbReference type="Google" id="ProtNLM"/>
    </source>
</evidence>
<dbReference type="VEuPathDB" id="AmoebaDB:DICPUDRAFT_98548"/>
<dbReference type="EMBL" id="GL871140">
    <property type="protein sequence ID" value="EGC33479.1"/>
    <property type="molecule type" value="Genomic_DNA"/>
</dbReference>
<name>F0ZRE9_DICPU</name>
<dbReference type="GeneID" id="10504347"/>